<evidence type="ECO:0000256" key="5">
    <source>
        <dbReference type="ARBA" id="ARBA00022840"/>
    </source>
</evidence>
<evidence type="ECO:0000256" key="6">
    <source>
        <dbReference type="ARBA" id="ARBA00022989"/>
    </source>
</evidence>
<evidence type="ECO:0000313" key="12">
    <source>
        <dbReference type="EMBL" id="RSH87757.1"/>
    </source>
</evidence>
<keyword evidence="3 9" id="KW-0812">Transmembrane</keyword>
<organism evidence="12 13">
    <name type="scientific">Apiotrichum porosum</name>
    <dbReference type="NCBI Taxonomy" id="105984"/>
    <lineage>
        <taxon>Eukaryota</taxon>
        <taxon>Fungi</taxon>
        <taxon>Dikarya</taxon>
        <taxon>Basidiomycota</taxon>
        <taxon>Agaricomycotina</taxon>
        <taxon>Tremellomycetes</taxon>
        <taxon>Trichosporonales</taxon>
        <taxon>Trichosporonaceae</taxon>
        <taxon>Apiotrichum</taxon>
    </lineage>
</organism>
<feature type="transmembrane region" description="Helical" evidence="9">
    <location>
        <begin position="1166"/>
        <end position="1183"/>
    </location>
</feature>
<dbReference type="SUPFAM" id="SSF90123">
    <property type="entry name" value="ABC transporter transmembrane region"/>
    <property type="match status" value="2"/>
</dbReference>
<keyword evidence="7 9" id="KW-0472">Membrane</keyword>
<dbReference type="PANTHER" id="PTHR24223:SF415">
    <property type="entry name" value="FI20190P1"/>
    <property type="match status" value="1"/>
</dbReference>
<dbReference type="GeneID" id="39584816"/>
<dbReference type="STRING" id="105984.A0A427Y9Y2"/>
<dbReference type="GO" id="GO:0140359">
    <property type="term" value="F:ABC-type transporter activity"/>
    <property type="evidence" value="ECO:0007669"/>
    <property type="project" value="InterPro"/>
</dbReference>
<dbReference type="GO" id="GO:0016020">
    <property type="term" value="C:membrane"/>
    <property type="evidence" value="ECO:0007669"/>
    <property type="project" value="UniProtKB-SubCell"/>
</dbReference>
<dbReference type="PROSITE" id="PS50929">
    <property type="entry name" value="ABC_TM1F"/>
    <property type="match status" value="2"/>
</dbReference>
<feature type="transmembrane region" description="Helical" evidence="9">
    <location>
        <begin position="282"/>
        <end position="304"/>
    </location>
</feature>
<dbReference type="Gene3D" id="3.40.50.300">
    <property type="entry name" value="P-loop containing nucleotide triphosphate hydrolases"/>
    <property type="match status" value="2"/>
</dbReference>
<feature type="transmembrane region" description="Helical" evidence="9">
    <location>
        <begin position="324"/>
        <end position="348"/>
    </location>
</feature>
<dbReference type="InterPro" id="IPR003439">
    <property type="entry name" value="ABC_transporter-like_ATP-bd"/>
</dbReference>
<evidence type="ECO:0000256" key="8">
    <source>
        <dbReference type="SAM" id="MobiDB-lite"/>
    </source>
</evidence>
<feature type="region of interest" description="Disordered" evidence="8">
    <location>
        <begin position="380"/>
        <end position="410"/>
    </location>
</feature>
<dbReference type="Pfam" id="PF00664">
    <property type="entry name" value="ABC_membrane"/>
    <property type="match status" value="2"/>
</dbReference>
<feature type="transmembrane region" description="Helical" evidence="9">
    <location>
        <begin position="113"/>
        <end position="131"/>
    </location>
</feature>
<feature type="transmembrane region" description="Helical" evidence="9">
    <location>
        <begin position="177"/>
        <end position="195"/>
    </location>
</feature>
<dbReference type="CDD" id="cd03250">
    <property type="entry name" value="ABCC_MRP_domain1"/>
    <property type="match status" value="1"/>
</dbReference>
<dbReference type="InterPro" id="IPR011527">
    <property type="entry name" value="ABC1_TM_dom"/>
</dbReference>
<dbReference type="GO" id="GO:0005524">
    <property type="term" value="F:ATP binding"/>
    <property type="evidence" value="ECO:0007669"/>
    <property type="project" value="UniProtKB-KW"/>
</dbReference>
<dbReference type="CDD" id="cd18596">
    <property type="entry name" value="ABC_6TM_VMR1_D1_like"/>
    <property type="match status" value="1"/>
</dbReference>
<sequence length="1686" mass="184460">MIVSEGPIPYPKLAAVRTLLPLGIIAASAVTRIPPIKRALDWAFTDTYPLSAVPSNVEPAVAERKAAQFAPAGFLHPLLGFLSGMELLAWTIVFGDELALAINTSTVDLKTALLAGGMVIVWLFLTVRTVVHPPVTPPGSSLLIYAVLCAYSVAVWIDVGNARLANGEFPVWATQQALIFETANLTTTLMLVLLASQLRFSSPIVLARAPQLGMDDTATFWQWITFSWVSSFIKYTASNELTPEELPKLSPTQQTANTFRLLQDVVANTLLRKLALANRFDVFVDLSLTFVSVCLNYLSPFFLGKILTAISHHRNGHDGALAQAYTFAFLAFLASVSKSVFDLIHLWACRRASVRIKGSLIAALCDKALRRKDASGVINPKEEETSNVSKDGKDVAKDGKDGKDGKEEKKTNANAGKVVNLMSGDANRIAMTVSFLNIIYANPIEITVACTLLYGLLGWSAFAGVIAVVIATPINSWISRRAVGIQKDLLKARDKRINVMNELIGAITFIKFFAWTEKWEKRASDARKGELKQMIRSILNNLMFSLLWSLVPIMVSLLSFFCFIVIAKEKLTVAIAFESIALFSMLRMPLNSIPMFIVWILQSKVALGRIQSFLEEEEVPDWVSSLKRHEAPSSDSKIGFTKATLRWNAGDKDKTENGQAGENGNGNGASSPDAEGPESSSVESVPEVFELSNVTVDFPLGKLTVVTGPTGAGKTAILTGLLGEMDIVQGETHLPKYLTQVDHTTGLRNSVAYAAQTPWLQQKTIKDNILFGEQVDEERYEACVDACALRTDFDILEDGDQTEIGAKGVSLSGGQKARVALARAVYSFAQHVLLDDPLAAVDSHTAKHLVDKCLNGPLLKGRTVILVSHHLDLLLPTADYIVRILDGRVDCQGAPEHLRETGDLDGVVAVEEAEVTKLEIVSADNVVDEIEGEEDDSKKTEKKKGPGRKLVKDEERAVGNVKWHTYKLYIQASTYITLVFWVITLVLSQLNAVAEWFWLRVWGEAYNTQVTNFFSFGYANSLPDKQLSTDYHHHFIYHSQNNVTAAPGFVVQGADVGSIASLPSADTNPGFYLGVYAAIMLGSAFVSIIQSIVGAWGGYRAGKTLHDRLLDSVIHSTIRFFNTTPLGRILIFPFMDFMETNTDAADRFSKDIETIDTRLSGSLRTVAVYGAALLVRLGVVAYIVPSFLIPAAFMSYLYYSYALLYLRAGRSFRRLEATSNSPIFSGFAELLDGVITVRAFSAESRFFETMCVQVDQALSAFYYYWMSNRWLMVRIDVLGGASVFITTLMVLRAATTDGSAGVAISAASGLVQSFYWLSRFWGEMEMDLNSVERVEEYLNIPQEPPSVIEGSRPPAYWPSYSTTESFISAQDLEIKYSPELPTVFKGSFDIKASEKIGLIGRTGSGKSTLAMSLLRFTDPASGKLFIDGIDVTSIGVDDLRSRITYIPQDAVLFSGTVRDNLDPFGEHTDADLLDALERVNLVADTAPASRMGSRPESGAATPVLNKSAPTHPRLVAIAAENAADDSASGRSSGLHTPRLQITLASEVSAGGTNFSQGQRQLVAMARALLRRSNLIIMDEATASVDFATDEAIQQAIRSEFKESTLITIAHRLSSIIDYDRLLVLSDGGVAEFDTPMNLLRKDTSLFKSLCEKSGKYTQLYKAAERKEKQLKGEVEVEAEASPASVD</sequence>
<evidence type="ECO:0000259" key="10">
    <source>
        <dbReference type="PROSITE" id="PS50893"/>
    </source>
</evidence>
<feature type="domain" description="ABC transmembrane type-1" evidence="11">
    <location>
        <begin position="283"/>
        <end position="597"/>
    </location>
</feature>
<gene>
    <name evidence="12" type="ORF">EHS24_000273</name>
</gene>
<feature type="domain" description="ABC transporter" evidence="10">
    <location>
        <begin position="674"/>
        <end position="911"/>
    </location>
</feature>
<dbReference type="RefSeq" id="XP_028479965.1">
    <property type="nucleotide sequence ID" value="XM_028616108.1"/>
</dbReference>
<dbReference type="EMBL" id="RSCE01000001">
    <property type="protein sequence ID" value="RSH87757.1"/>
    <property type="molecule type" value="Genomic_DNA"/>
</dbReference>
<dbReference type="PROSITE" id="PS50893">
    <property type="entry name" value="ABC_TRANSPORTER_2"/>
    <property type="match status" value="2"/>
</dbReference>
<feature type="transmembrane region" description="Helical" evidence="9">
    <location>
        <begin position="542"/>
        <end position="567"/>
    </location>
</feature>
<feature type="transmembrane region" description="Helical" evidence="9">
    <location>
        <begin position="579"/>
        <end position="601"/>
    </location>
</feature>
<keyword evidence="4" id="KW-0547">Nucleotide-binding</keyword>
<feature type="transmembrane region" description="Helical" evidence="9">
    <location>
        <begin position="74"/>
        <end position="93"/>
    </location>
</feature>
<dbReference type="InterPro" id="IPR003593">
    <property type="entry name" value="AAA+_ATPase"/>
</dbReference>
<dbReference type="SUPFAM" id="SSF52540">
    <property type="entry name" value="P-loop containing nucleoside triphosphate hydrolases"/>
    <property type="match status" value="2"/>
</dbReference>
<evidence type="ECO:0000256" key="4">
    <source>
        <dbReference type="ARBA" id="ARBA00022741"/>
    </source>
</evidence>
<dbReference type="CDD" id="cd03244">
    <property type="entry name" value="ABCC_MRP_domain2"/>
    <property type="match status" value="1"/>
</dbReference>
<dbReference type="Gene3D" id="1.20.1560.10">
    <property type="entry name" value="ABC transporter type 1, transmembrane domain"/>
    <property type="match status" value="2"/>
</dbReference>
<dbReference type="InterPro" id="IPR036640">
    <property type="entry name" value="ABC1_TM_sf"/>
</dbReference>
<dbReference type="Pfam" id="PF00005">
    <property type="entry name" value="ABC_tran"/>
    <property type="match status" value="2"/>
</dbReference>
<feature type="transmembrane region" description="Helical" evidence="9">
    <location>
        <begin position="138"/>
        <end position="157"/>
    </location>
</feature>
<feature type="transmembrane region" description="Helical" evidence="9">
    <location>
        <begin position="1300"/>
        <end position="1317"/>
    </location>
</feature>
<feature type="transmembrane region" description="Helical" evidence="9">
    <location>
        <begin position="1071"/>
        <end position="1099"/>
    </location>
</feature>
<feature type="domain" description="ABC transporter" evidence="10">
    <location>
        <begin position="1367"/>
        <end position="1651"/>
    </location>
</feature>
<dbReference type="PROSITE" id="PS00211">
    <property type="entry name" value="ABC_TRANSPORTER_1"/>
    <property type="match status" value="2"/>
</dbReference>
<feature type="transmembrane region" description="Helical" evidence="9">
    <location>
        <begin position="446"/>
        <end position="471"/>
    </location>
</feature>
<feature type="transmembrane region" description="Helical" evidence="9">
    <location>
        <begin position="1275"/>
        <end position="1294"/>
    </location>
</feature>
<evidence type="ECO:0000256" key="9">
    <source>
        <dbReference type="SAM" id="Phobius"/>
    </source>
</evidence>
<dbReference type="OrthoDB" id="6500128at2759"/>
<evidence type="ECO:0000256" key="1">
    <source>
        <dbReference type="ARBA" id="ARBA00004370"/>
    </source>
</evidence>
<dbReference type="Proteomes" id="UP000279236">
    <property type="component" value="Unassembled WGS sequence"/>
</dbReference>
<protein>
    <submittedName>
        <fullName evidence="12">Uncharacterized protein</fullName>
    </submittedName>
</protein>
<comment type="caution">
    <text evidence="12">The sequence shown here is derived from an EMBL/GenBank/DDBJ whole genome shotgun (WGS) entry which is preliminary data.</text>
</comment>
<accession>A0A427Y9Y2</accession>
<dbReference type="GO" id="GO:0016887">
    <property type="term" value="F:ATP hydrolysis activity"/>
    <property type="evidence" value="ECO:0007669"/>
    <property type="project" value="InterPro"/>
</dbReference>
<dbReference type="PANTHER" id="PTHR24223">
    <property type="entry name" value="ATP-BINDING CASSETTE SUB-FAMILY C"/>
    <property type="match status" value="1"/>
</dbReference>
<keyword evidence="5" id="KW-0067">ATP-binding</keyword>
<feature type="domain" description="ABC transmembrane type-1" evidence="11">
    <location>
        <begin position="1072"/>
        <end position="1326"/>
    </location>
</feature>
<proteinExistence type="predicted"/>
<name>A0A427Y9Y2_9TREE</name>
<evidence type="ECO:0000259" key="11">
    <source>
        <dbReference type="PROSITE" id="PS50929"/>
    </source>
</evidence>
<keyword evidence="13" id="KW-1185">Reference proteome</keyword>
<keyword evidence="6 9" id="KW-1133">Transmembrane helix</keyword>
<dbReference type="InterPro" id="IPR027417">
    <property type="entry name" value="P-loop_NTPase"/>
</dbReference>
<dbReference type="CDD" id="cd18604">
    <property type="entry name" value="ABC_6TM_VMR1_D2_like"/>
    <property type="match status" value="1"/>
</dbReference>
<dbReference type="InterPro" id="IPR017871">
    <property type="entry name" value="ABC_transporter-like_CS"/>
</dbReference>
<evidence type="ECO:0000256" key="2">
    <source>
        <dbReference type="ARBA" id="ARBA00022448"/>
    </source>
</evidence>
<evidence type="ECO:0000256" key="7">
    <source>
        <dbReference type="ARBA" id="ARBA00023136"/>
    </source>
</evidence>
<reference evidence="12 13" key="1">
    <citation type="submission" date="2018-11" db="EMBL/GenBank/DDBJ databases">
        <title>Genome sequence of Apiotrichum porosum DSM 27194.</title>
        <authorList>
            <person name="Aliyu H."/>
            <person name="Gorte O."/>
            <person name="Ochsenreither K."/>
        </authorList>
    </citation>
    <scope>NUCLEOTIDE SEQUENCE [LARGE SCALE GENOMIC DNA]</scope>
    <source>
        <strain evidence="12 13">DSM 27194</strain>
    </source>
</reference>
<evidence type="ECO:0000313" key="13">
    <source>
        <dbReference type="Proteomes" id="UP000279236"/>
    </source>
</evidence>
<comment type="subcellular location">
    <subcellularLocation>
        <location evidence="1">Membrane</location>
    </subcellularLocation>
</comment>
<dbReference type="InterPro" id="IPR050173">
    <property type="entry name" value="ABC_transporter_C-like"/>
</dbReference>
<evidence type="ECO:0000256" key="3">
    <source>
        <dbReference type="ARBA" id="ARBA00022692"/>
    </source>
</evidence>
<keyword evidence="2" id="KW-0813">Transport</keyword>
<feature type="region of interest" description="Disordered" evidence="8">
    <location>
        <begin position="651"/>
        <end position="685"/>
    </location>
</feature>
<dbReference type="SMART" id="SM00382">
    <property type="entry name" value="AAA"/>
    <property type="match status" value="2"/>
</dbReference>